<protein>
    <submittedName>
        <fullName evidence="4">Signal transducer regulating beta-lactamase production, contains metallopeptidase domain</fullName>
    </submittedName>
</protein>
<dbReference type="CDD" id="cd07341">
    <property type="entry name" value="M56_BlaR1_MecR1_like"/>
    <property type="match status" value="1"/>
</dbReference>
<dbReference type="Pfam" id="PF05569">
    <property type="entry name" value="Peptidase_M56"/>
    <property type="match status" value="1"/>
</dbReference>
<keyword evidence="1" id="KW-0812">Transmembrane</keyword>
<dbReference type="PANTHER" id="PTHR34978">
    <property type="entry name" value="POSSIBLE SENSOR-TRANSDUCER PROTEIN BLAR"/>
    <property type="match status" value="1"/>
</dbReference>
<keyword evidence="1" id="KW-1133">Transmembrane helix</keyword>
<evidence type="ECO:0000313" key="5">
    <source>
        <dbReference type="Proteomes" id="UP000186666"/>
    </source>
</evidence>
<dbReference type="Pfam" id="PF16107">
    <property type="entry name" value="DUF4825"/>
    <property type="match status" value="1"/>
</dbReference>
<evidence type="ECO:0000313" key="4">
    <source>
        <dbReference type="EMBL" id="SIQ53723.1"/>
    </source>
</evidence>
<feature type="transmembrane region" description="Helical" evidence="1">
    <location>
        <begin position="210"/>
        <end position="228"/>
    </location>
</feature>
<dbReference type="Proteomes" id="UP000186666">
    <property type="component" value="Unassembled WGS sequence"/>
</dbReference>
<gene>
    <name evidence="4" type="ORF">SAMN05421578_102467</name>
</gene>
<evidence type="ECO:0000259" key="2">
    <source>
        <dbReference type="Pfam" id="PF05569"/>
    </source>
</evidence>
<feature type="transmembrane region" description="Helical" evidence="1">
    <location>
        <begin position="34"/>
        <end position="53"/>
    </location>
</feature>
<accession>A0ABY1JPM1</accession>
<evidence type="ECO:0000259" key="3">
    <source>
        <dbReference type="Pfam" id="PF16107"/>
    </source>
</evidence>
<feature type="domain" description="Peptidase M56" evidence="2">
    <location>
        <begin position="6"/>
        <end position="289"/>
    </location>
</feature>
<keyword evidence="5" id="KW-1185">Reference proteome</keyword>
<dbReference type="InterPro" id="IPR032250">
    <property type="entry name" value="DUF4825"/>
</dbReference>
<name>A0ABY1JPM1_9BACL</name>
<reference evidence="4 5" key="1">
    <citation type="submission" date="2017-01" db="EMBL/GenBank/DDBJ databases">
        <authorList>
            <person name="Varghese N."/>
            <person name="Submissions S."/>
        </authorList>
    </citation>
    <scope>NUCLEOTIDE SEQUENCE [LARGE SCALE GENOMIC DNA]</scope>
    <source>
        <strain evidence="4 5">ATCC 23464</strain>
    </source>
</reference>
<dbReference type="InterPro" id="IPR008756">
    <property type="entry name" value="Peptidase_M56"/>
</dbReference>
<feature type="transmembrane region" description="Helical" evidence="1">
    <location>
        <begin position="118"/>
        <end position="140"/>
    </location>
</feature>
<feature type="domain" description="DUF4825" evidence="3">
    <location>
        <begin position="341"/>
        <end position="438"/>
    </location>
</feature>
<comment type="caution">
    <text evidence="4">The sequence shown here is derived from an EMBL/GenBank/DDBJ whole genome shotgun (WGS) entry which is preliminary data.</text>
</comment>
<sequence length="499" mass="55510">MDLFLIILNMSITASYVTLAVIMARFLLRCAPKIFSYILWSAVLIRLVIPVSFTTNFSLLRFVQPHVQAGTGLMEFVPRDIGMLKYPIVDAGVSKISHLINSSLPGATTIASVNPMQIILWLGSIIWITGVAILLLYSIISYLKILTKVRTATLVKDHVYETDQISTPFVCGFLKPKIYIPTGISEHELSYILLHEQTHILRRDYLIKPFAFMIVILHWFNPMMWLSYSLMSKDMEMSCDERVVNKMGDQIKGSYSTTLLSLSVSRSGLRSGSPLAFGESHVKERIKNILSYRQPSSWMVASSMLVIAALIVGCTSNPTPLQPSLQQPSQSTYSGYNIDKLMKNKTLYVGNHVKVGGLFSGMAIPVGLEANGLALQTNAIPYGATINYIMTDSTDVSKEGAISGESFYRNSILLLSLIDNVDSITYSIADNTGQYDGATYSFTFTREQVYKLLGEDVRHYATDATSLRKLIDRLDSLTFNETSNTTSYTNLSEIHPLNG</sequence>
<evidence type="ECO:0000256" key="1">
    <source>
        <dbReference type="SAM" id="Phobius"/>
    </source>
</evidence>
<dbReference type="PANTHER" id="PTHR34978:SF3">
    <property type="entry name" value="SLR0241 PROTEIN"/>
    <property type="match status" value="1"/>
</dbReference>
<dbReference type="EMBL" id="FTNK01000002">
    <property type="protein sequence ID" value="SIQ53723.1"/>
    <property type="molecule type" value="Genomic_DNA"/>
</dbReference>
<organism evidence="4 5">
    <name type="scientific">Paenibacillus macquariensis</name>
    <dbReference type="NCBI Taxonomy" id="948756"/>
    <lineage>
        <taxon>Bacteria</taxon>
        <taxon>Bacillati</taxon>
        <taxon>Bacillota</taxon>
        <taxon>Bacilli</taxon>
        <taxon>Bacillales</taxon>
        <taxon>Paenibacillaceae</taxon>
        <taxon>Paenibacillus</taxon>
    </lineage>
</organism>
<proteinExistence type="predicted"/>
<feature type="transmembrane region" description="Helical" evidence="1">
    <location>
        <begin position="6"/>
        <end position="27"/>
    </location>
</feature>
<dbReference type="InterPro" id="IPR052173">
    <property type="entry name" value="Beta-lactam_resp_regulator"/>
</dbReference>
<keyword evidence="1" id="KW-0472">Membrane</keyword>